<comment type="similarity">
    <text evidence="1 2">Belongs to the short-chain dehydrogenases/reductases (SDR) family.</text>
</comment>
<reference evidence="3 4" key="1">
    <citation type="submission" date="2016-10" db="EMBL/GenBank/DDBJ databases">
        <authorList>
            <person name="de Groot N.N."/>
        </authorList>
    </citation>
    <scope>NUCLEOTIDE SEQUENCE [LARGE SCALE GENOMIC DNA]</scope>
    <source>
        <strain evidence="3 4">ATCC 35958</strain>
    </source>
</reference>
<dbReference type="PRINTS" id="PR00080">
    <property type="entry name" value="SDRFAMILY"/>
</dbReference>
<evidence type="ECO:0000256" key="2">
    <source>
        <dbReference type="RuleBase" id="RU000363"/>
    </source>
</evidence>
<name>A0A1H9PED8_9BURK</name>
<dbReference type="NCBIfam" id="NF009463">
    <property type="entry name" value="PRK12823.1"/>
    <property type="match status" value="1"/>
</dbReference>
<evidence type="ECO:0000313" key="4">
    <source>
        <dbReference type="Proteomes" id="UP000199766"/>
    </source>
</evidence>
<organism evidence="3 4">
    <name type="scientific">Giesbergeria anulus</name>
    <dbReference type="NCBI Taxonomy" id="180197"/>
    <lineage>
        <taxon>Bacteria</taxon>
        <taxon>Pseudomonadati</taxon>
        <taxon>Pseudomonadota</taxon>
        <taxon>Betaproteobacteria</taxon>
        <taxon>Burkholderiales</taxon>
        <taxon>Comamonadaceae</taxon>
        <taxon>Giesbergeria</taxon>
    </lineage>
</organism>
<keyword evidence="4" id="KW-1185">Reference proteome</keyword>
<dbReference type="Gene3D" id="3.40.50.720">
    <property type="entry name" value="NAD(P)-binding Rossmann-like Domain"/>
    <property type="match status" value="1"/>
</dbReference>
<dbReference type="GO" id="GO:0030497">
    <property type="term" value="P:fatty acid elongation"/>
    <property type="evidence" value="ECO:0007669"/>
    <property type="project" value="TreeGrafter"/>
</dbReference>
<dbReference type="Proteomes" id="UP000199766">
    <property type="component" value="Unassembled WGS sequence"/>
</dbReference>
<dbReference type="InterPro" id="IPR020904">
    <property type="entry name" value="Sc_DH/Rdtase_CS"/>
</dbReference>
<dbReference type="CDD" id="cd08937">
    <property type="entry name" value="DHB_DH-like_SDR_c"/>
    <property type="match status" value="1"/>
</dbReference>
<dbReference type="PROSITE" id="PS00061">
    <property type="entry name" value="ADH_SHORT"/>
    <property type="match status" value="1"/>
</dbReference>
<dbReference type="FunFam" id="3.40.50.720:FF:000084">
    <property type="entry name" value="Short-chain dehydrogenase reductase"/>
    <property type="match status" value="1"/>
</dbReference>
<sequence length="265" mass="28539">MVFTMKPRFQDKVAVVTGAAQGIGRGVALRLADEGAKLVLVDRSELVYELRDELASSHPQTPVLVLTADMEQATDCQRTMQAAVAHFGRIDVLINNVGGTIWAKPFEHYQVDEIEAEVRRSLFPTLWCCHAALPQMLAQGSGSIVNVSSIATRAINRVPYGAAKGGVNALTACLAFETAQRGVRVNAIATGGTEAPPRRIPRNAAEQTEQEKVWYQQIIDQTVQSSLMKRYGTIDEQVGAIVFLASDEASYITGVTLPVGGGDLG</sequence>
<dbReference type="SUPFAM" id="SSF51735">
    <property type="entry name" value="NAD(P)-binding Rossmann-fold domains"/>
    <property type="match status" value="1"/>
</dbReference>
<dbReference type="PANTHER" id="PTHR42760">
    <property type="entry name" value="SHORT-CHAIN DEHYDROGENASES/REDUCTASES FAMILY MEMBER"/>
    <property type="match status" value="1"/>
</dbReference>
<accession>A0A1H9PED8</accession>
<dbReference type="InterPro" id="IPR036291">
    <property type="entry name" value="NAD(P)-bd_dom_sf"/>
</dbReference>
<dbReference type="PANTHER" id="PTHR42760:SF123">
    <property type="entry name" value="OXIDOREDUCTASE"/>
    <property type="match status" value="1"/>
</dbReference>
<dbReference type="EMBL" id="FOGD01000008">
    <property type="protein sequence ID" value="SER46574.1"/>
    <property type="molecule type" value="Genomic_DNA"/>
</dbReference>
<dbReference type="Pfam" id="PF00106">
    <property type="entry name" value="adh_short"/>
    <property type="match status" value="1"/>
</dbReference>
<dbReference type="PRINTS" id="PR00081">
    <property type="entry name" value="GDHRDH"/>
</dbReference>
<dbReference type="STRING" id="180197.SAMN02982919_02456"/>
<dbReference type="InterPro" id="IPR002347">
    <property type="entry name" value="SDR_fam"/>
</dbReference>
<dbReference type="InterPro" id="IPR047686">
    <property type="entry name" value="BenD"/>
</dbReference>
<protein>
    <submittedName>
        <fullName evidence="3">1,2-dihydroxycyclohexa-3,5-diene-1-carboxylate dehydrogenase</fullName>
    </submittedName>
</protein>
<evidence type="ECO:0000256" key="1">
    <source>
        <dbReference type="ARBA" id="ARBA00006484"/>
    </source>
</evidence>
<dbReference type="GO" id="GO:0016616">
    <property type="term" value="F:oxidoreductase activity, acting on the CH-OH group of donors, NAD or NADP as acceptor"/>
    <property type="evidence" value="ECO:0007669"/>
    <property type="project" value="TreeGrafter"/>
</dbReference>
<evidence type="ECO:0000313" key="3">
    <source>
        <dbReference type="EMBL" id="SER46574.1"/>
    </source>
</evidence>
<proteinExistence type="inferred from homology"/>
<gene>
    <name evidence="3" type="ORF">SAMN02982919_02456</name>
</gene>
<dbReference type="NCBIfam" id="NF040811">
    <property type="entry name" value="BenD"/>
    <property type="match status" value="1"/>
</dbReference>
<dbReference type="AlphaFoldDB" id="A0A1H9PED8"/>